<gene>
    <name evidence="2" type="ORF">GGD89_000819</name>
</gene>
<dbReference type="EMBL" id="JACIGK010000004">
    <property type="protein sequence ID" value="MBB4265204.1"/>
    <property type="molecule type" value="Genomic_DNA"/>
</dbReference>
<evidence type="ECO:0000256" key="1">
    <source>
        <dbReference type="SAM" id="MobiDB-lite"/>
    </source>
</evidence>
<accession>A0A7W6W8T9</accession>
<name>A0A7W6W8T9_9PROT</name>
<protein>
    <submittedName>
        <fullName evidence="2">Rrf2 family protein</fullName>
    </submittedName>
</protein>
<dbReference type="Gene3D" id="1.10.10.10">
    <property type="entry name" value="Winged helix-like DNA-binding domain superfamily/Winged helix DNA-binding domain"/>
    <property type="match status" value="1"/>
</dbReference>
<dbReference type="PANTHER" id="PTHR33221">
    <property type="entry name" value="WINGED HELIX-TURN-HELIX TRANSCRIPTIONAL REGULATOR, RRF2 FAMILY"/>
    <property type="match status" value="1"/>
</dbReference>
<feature type="compositionally biased region" description="Low complexity" evidence="1">
    <location>
        <begin position="104"/>
        <end position="113"/>
    </location>
</feature>
<organism evidence="2 3">
    <name type="scientific">Roseospira visakhapatnamensis</name>
    <dbReference type="NCBI Taxonomy" id="390880"/>
    <lineage>
        <taxon>Bacteria</taxon>
        <taxon>Pseudomonadati</taxon>
        <taxon>Pseudomonadota</taxon>
        <taxon>Alphaproteobacteria</taxon>
        <taxon>Rhodospirillales</taxon>
        <taxon>Rhodospirillaceae</taxon>
        <taxon>Roseospira</taxon>
    </lineage>
</organism>
<dbReference type="InterPro" id="IPR000944">
    <property type="entry name" value="Tscrpt_reg_Rrf2"/>
</dbReference>
<dbReference type="NCBIfam" id="TIGR00738">
    <property type="entry name" value="rrf2_super"/>
    <property type="match status" value="1"/>
</dbReference>
<dbReference type="GO" id="GO:0003700">
    <property type="term" value="F:DNA-binding transcription factor activity"/>
    <property type="evidence" value="ECO:0007669"/>
    <property type="project" value="TreeGrafter"/>
</dbReference>
<dbReference type="RefSeq" id="WP_184042826.1">
    <property type="nucleotide sequence ID" value="NZ_JACIGK010000004.1"/>
</dbReference>
<dbReference type="PROSITE" id="PS51197">
    <property type="entry name" value="HTH_RRF2_2"/>
    <property type="match status" value="1"/>
</dbReference>
<dbReference type="AlphaFoldDB" id="A0A7W6W8T9"/>
<dbReference type="GO" id="GO:0005829">
    <property type="term" value="C:cytosol"/>
    <property type="evidence" value="ECO:0007669"/>
    <property type="project" value="TreeGrafter"/>
</dbReference>
<dbReference type="Proteomes" id="UP000554286">
    <property type="component" value="Unassembled WGS sequence"/>
</dbReference>
<reference evidence="2 3" key="1">
    <citation type="submission" date="2020-08" db="EMBL/GenBank/DDBJ databases">
        <title>Genome sequencing of Purple Non-Sulfur Bacteria from various extreme environments.</title>
        <authorList>
            <person name="Mayer M."/>
        </authorList>
    </citation>
    <scope>NUCLEOTIDE SEQUENCE [LARGE SCALE GENOMIC DNA]</scope>
    <source>
        <strain evidence="2 3">JA131</strain>
    </source>
</reference>
<dbReference type="PANTHER" id="PTHR33221:SF15">
    <property type="entry name" value="HTH-TYPE TRANSCRIPTIONAL REGULATOR YWGB-RELATED"/>
    <property type="match status" value="1"/>
</dbReference>
<dbReference type="SUPFAM" id="SSF46785">
    <property type="entry name" value="Winged helix' DNA-binding domain"/>
    <property type="match status" value="1"/>
</dbReference>
<dbReference type="InterPro" id="IPR036388">
    <property type="entry name" value="WH-like_DNA-bd_sf"/>
</dbReference>
<dbReference type="InterPro" id="IPR030489">
    <property type="entry name" value="TR_Rrf2-type_CS"/>
</dbReference>
<sequence>MIQIPRRYLAAIEAVLDIAYHGGAQPVRGAEIADRLGVPRRYLEQSLQSLVRQGVLVAQRGPRGGYRLARERRRISVGDIVRAVGGNGDGEDAVASGTARRDGPSGAAASAAAGTGGEVTSVLGRAVVIPMAEVAEQVLQAHLDQVTVDDLCRQGRASGVPGARDDALDFSI</sequence>
<proteinExistence type="predicted"/>
<keyword evidence="3" id="KW-1185">Reference proteome</keyword>
<evidence type="ECO:0000313" key="3">
    <source>
        <dbReference type="Proteomes" id="UP000554286"/>
    </source>
</evidence>
<dbReference type="InterPro" id="IPR036390">
    <property type="entry name" value="WH_DNA-bd_sf"/>
</dbReference>
<comment type="caution">
    <text evidence="2">The sequence shown here is derived from an EMBL/GenBank/DDBJ whole genome shotgun (WGS) entry which is preliminary data.</text>
</comment>
<evidence type="ECO:0000313" key="2">
    <source>
        <dbReference type="EMBL" id="MBB4265204.1"/>
    </source>
</evidence>
<feature type="region of interest" description="Disordered" evidence="1">
    <location>
        <begin position="91"/>
        <end position="114"/>
    </location>
</feature>
<dbReference type="Pfam" id="PF02082">
    <property type="entry name" value="Rrf2"/>
    <property type="match status" value="1"/>
</dbReference>
<dbReference type="PROSITE" id="PS01332">
    <property type="entry name" value="HTH_RRF2_1"/>
    <property type="match status" value="1"/>
</dbReference>